<protein>
    <submittedName>
        <fullName evidence="2">Uncharacterized protein</fullName>
    </submittedName>
</protein>
<feature type="compositionally biased region" description="Basic and acidic residues" evidence="1">
    <location>
        <begin position="29"/>
        <end position="47"/>
    </location>
</feature>
<evidence type="ECO:0000256" key="1">
    <source>
        <dbReference type="SAM" id="MobiDB-lite"/>
    </source>
</evidence>
<evidence type="ECO:0000313" key="2">
    <source>
        <dbReference type="EMBL" id="KAL0265858.1"/>
    </source>
</evidence>
<sequence length="78" mass="8882">MGQREGRTTVLALHEKASAAHAGQGTAGDRPRPVSSSRDKGELWRQREVRGENRLMAMDQTRRMIQRGLELKQKLEKK</sequence>
<accession>A0AAW2H804</accession>
<dbReference type="AlphaFoldDB" id="A0AAW2H804"/>
<comment type="caution">
    <text evidence="2">The sequence shown here is derived from an EMBL/GenBank/DDBJ whole genome shotgun (WGS) entry which is preliminary data.</text>
</comment>
<gene>
    <name evidence="2" type="ORF">PYX00_011575</name>
</gene>
<dbReference type="EMBL" id="JARGDH010000006">
    <property type="protein sequence ID" value="KAL0265858.1"/>
    <property type="molecule type" value="Genomic_DNA"/>
</dbReference>
<proteinExistence type="predicted"/>
<reference evidence="2" key="1">
    <citation type="journal article" date="2024" name="Gigascience">
        <title>Chromosome-level genome of the poultry shaft louse Menopon gallinae provides insight into the host-switching and adaptive evolution of parasitic lice.</title>
        <authorList>
            <person name="Xu Y."/>
            <person name="Ma L."/>
            <person name="Liu S."/>
            <person name="Liang Y."/>
            <person name="Liu Q."/>
            <person name="He Z."/>
            <person name="Tian L."/>
            <person name="Duan Y."/>
            <person name="Cai W."/>
            <person name="Li H."/>
            <person name="Song F."/>
        </authorList>
    </citation>
    <scope>NUCLEOTIDE SEQUENCE</scope>
    <source>
        <strain evidence="2">Cailab_2023a</strain>
    </source>
</reference>
<name>A0AAW2H804_9NEOP</name>
<organism evidence="2">
    <name type="scientific">Menopon gallinae</name>
    <name type="common">poultry shaft louse</name>
    <dbReference type="NCBI Taxonomy" id="328185"/>
    <lineage>
        <taxon>Eukaryota</taxon>
        <taxon>Metazoa</taxon>
        <taxon>Ecdysozoa</taxon>
        <taxon>Arthropoda</taxon>
        <taxon>Hexapoda</taxon>
        <taxon>Insecta</taxon>
        <taxon>Pterygota</taxon>
        <taxon>Neoptera</taxon>
        <taxon>Paraneoptera</taxon>
        <taxon>Psocodea</taxon>
        <taxon>Troctomorpha</taxon>
        <taxon>Phthiraptera</taxon>
        <taxon>Amblycera</taxon>
        <taxon>Menoponidae</taxon>
        <taxon>Menopon</taxon>
    </lineage>
</organism>
<feature type="region of interest" description="Disordered" evidence="1">
    <location>
        <begin position="16"/>
        <end position="47"/>
    </location>
</feature>